<proteinExistence type="predicted"/>
<dbReference type="RefSeq" id="WP_060462045.1">
    <property type="nucleotide sequence ID" value="NZ_AP025162.1"/>
</dbReference>
<gene>
    <name evidence="1" type="ORF">AEL95_05225</name>
</gene>
<organism evidence="1 2">
    <name type="scientific">Lactobacillus crispatus</name>
    <dbReference type="NCBI Taxonomy" id="47770"/>
    <lineage>
        <taxon>Bacteria</taxon>
        <taxon>Bacillati</taxon>
        <taxon>Bacillota</taxon>
        <taxon>Bacilli</taxon>
        <taxon>Lactobacillales</taxon>
        <taxon>Lactobacillaceae</taxon>
        <taxon>Lactobacillus</taxon>
    </lineage>
</organism>
<name>A0A109DE92_9LACO</name>
<accession>A0A109DE92</accession>
<comment type="caution">
    <text evidence="1">The sequence shown here is derived from an EMBL/GenBank/DDBJ whole genome shotgun (WGS) entry which is preliminary data.</text>
</comment>
<evidence type="ECO:0000313" key="2">
    <source>
        <dbReference type="Proteomes" id="UP000067598"/>
    </source>
</evidence>
<reference evidence="1 2" key="1">
    <citation type="journal article" date="2016" name="Microbiology (Mosc.)">
        <title>Comparison of Lactobacillus crispatus isolates from Lactobacillus-dominated vaginal microbiomes with isolates from microbiomes containing bacterial vaginosis-associated bacteria.</title>
        <authorList>
            <person name="Abdelmaksoud A.A."/>
            <person name="Koparde V.N."/>
            <person name="Sheth N.U."/>
            <person name="Serrano M.G."/>
            <person name="Glascock A.L."/>
            <person name="Fettweis J.M."/>
            <person name="Strauss Iii J.F."/>
            <person name="Buck G.A."/>
            <person name="Jefferson K.K."/>
        </authorList>
    </citation>
    <scope>NUCLEOTIDE SEQUENCE [LARGE SCALE GENOMIC DNA]</scope>
    <source>
        <strain evidence="1 2">VMC3</strain>
    </source>
</reference>
<dbReference type="AlphaFoldDB" id="A0A109DE92"/>
<protein>
    <submittedName>
        <fullName evidence="1">Temperature-sensitive replication protein</fullName>
    </submittedName>
</protein>
<evidence type="ECO:0000313" key="1">
    <source>
        <dbReference type="EMBL" id="KWU03849.1"/>
    </source>
</evidence>
<dbReference type="EMBL" id="LJGP01000017">
    <property type="protein sequence ID" value="KWU03849.1"/>
    <property type="molecule type" value="Genomic_DNA"/>
</dbReference>
<dbReference type="PATRIC" id="fig|47770.28.peg.438"/>
<dbReference type="Proteomes" id="UP000067598">
    <property type="component" value="Unassembled WGS sequence"/>
</dbReference>
<sequence>MSSYYELMWRDDELTSYTTDKLNFIYNAIDHPLSVRYRQLYPNRLDWQKAVNRHNAAIQKVKDLLIERKDSHNIREAWLKLHPNARTKANNGFTVEQLANKFPYMAKQLGAFMEIENIEIKYFDGEFKPRYDLDDFSDIFSANYPTSGFKQSGITQEALLKLYPNISAKNLDQILKMADCELEQENGTEVIPYWYAVNAKRMLVDGDSFATTFDD</sequence>